<sequence>MPALAFKGTLWCLATRNFGSWTRGPRHEVYGAAVQIMPAEMSELSSIWETEVFGTKQTEAQPLRGMFGCGVIGDDSPFWAVVLWARLCCGRASWLSGAEHFEGCIGTKVVLQQACSGKPVRGDPACRDGRR</sequence>
<protein>
    <submittedName>
        <fullName evidence="1">Uncharacterized protein</fullName>
    </submittedName>
</protein>
<gene>
    <name evidence="1" type="ORF">SKAU_G00229110</name>
</gene>
<evidence type="ECO:0000313" key="2">
    <source>
        <dbReference type="Proteomes" id="UP001152622"/>
    </source>
</evidence>
<name>A0A9Q1F5H3_SYNKA</name>
<organism evidence="1 2">
    <name type="scientific">Synaphobranchus kaupii</name>
    <name type="common">Kaup's arrowtooth eel</name>
    <dbReference type="NCBI Taxonomy" id="118154"/>
    <lineage>
        <taxon>Eukaryota</taxon>
        <taxon>Metazoa</taxon>
        <taxon>Chordata</taxon>
        <taxon>Craniata</taxon>
        <taxon>Vertebrata</taxon>
        <taxon>Euteleostomi</taxon>
        <taxon>Actinopterygii</taxon>
        <taxon>Neopterygii</taxon>
        <taxon>Teleostei</taxon>
        <taxon>Anguilliformes</taxon>
        <taxon>Synaphobranchidae</taxon>
        <taxon>Synaphobranchus</taxon>
    </lineage>
</organism>
<evidence type="ECO:0000313" key="1">
    <source>
        <dbReference type="EMBL" id="KAJ8351435.1"/>
    </source>
</evidence>
<proteinExistence type="predicted"/>
<dbReference type="Proteomes" id="UP001152622">
    <property type="component" value="Chromosome 8"/>
</dbReference>
<keyword evidence="2" id="KW-1185">Reference proteome</keyword>
<accession>A0A9Q1F5H3</accession>
<reference evidence="1" key="1">
    <citation type="journal article" date="2023" name="Science">
        <title>Genome structures resolve the early diversification of teleost fishes.</title>
        <authorList>
            <person name="Parey E."/>
            <person name="Louis A."/>
            <person name="Montfort J."/>
            <person name="Bouchez O."/>
            <person name="Roques C."/>
            <person name="Iampietro C."/>
            <person name="Lluch J."/>
            <person name="Castinel A."/>
            <person name="Donnadieu C."/>
            <person name="Desvignes T."/>
            <person name="Floi Bucao C."/>
            <person name="Jouanno E."/>
            <person name="Wen M."/>
            <person name="Mejri S."/>
            <person name="Dirks R."/>
            <person name="Jansen H."/>
            <person name="Henkel C."/>
            <person name="Chen W.J."/>
            <person name="Zahm M."/>
            <person name="Cabau C."/>
            <person name="Klopp C."/>
            <person name="Thompson A.W."/>
            <person name="Robinson-Rechavi M."/>
            <person name="Braasch I."/>
            <person name="Lecointre G."/>
            <person name="Bobe J."/>
            <person name="Postlethwait J.H."/>
            <person name="Berthelot C."/>
            <person name="Roest Crollius H."/>
            <person name="Guiguen Y."/>
        </authorList>
    </citation>
    <scope>NUCLEOTIDE SEQUENCE</scope>
    <source>
        <strain evidence="1">WJC10195</strain>
    </source>
</reference>
<comment type="caution">
    <text evidence="1">The sequence shown here is derived from an EMBL/GenBank/DDBJ whole genome shotgun (WGS) entry which is preliminary data.</text>
</comment>
<dbReference type="AlphaFoldDB" id="A0A9Q1F5H3"/>
<dbReference type="EMBL" id="JAINUF010000008">
    <property type="protein sequence ID" value="KAJ8351435.1"/>
    <property type="molecule type" value="Genomic_DNA"/>
</dbReference>